<sequence length="553" mass="59453">MAVVSPPPGSIPLSRSPSPATSSPSSPSISSSMQCSSKSRHGSRLRIVSGFGIKLRSSADLKDGRNASLKLSGGHVIGSVGEKEEERWMGGDGGRRMRRKRMVVMMCSAGLEGIGGRSRELAREEGFVIPERLKVVALVAMVMCLCNADRVVMSVAIVPLASRYGWSSSILGIVQSSFLWGYLVSSIVGGALADRYGGKRVMACGAAIWSLATFLTPWAADHSTVMLLAVRALFGLAEGVAFPSMTTLLFRWFPGHERATAVGISMAGFHLGNVISFLVSPIILSRLGVNGSFSFFGSLGFFWLSFWAFGITNDPRDSPRISQAELHLIRAGKTDSKKEGSKFPPVHHLLSKLPSWAVLLANVANNWGYFVLLSWMPVYFKTVSVLNLFMVYNVNLKQAAWFSAVPWGVMALSGYIAGASSDYLIKSGCSVTQVRKIMQSIGFIGPGVSLLCLKYAQTATVAAVLMTIALSLSSFSQAGYFLNIQDIAPKYAGFLHGITNSAGTLAAIISTIGAGYFVQWLGSFQAFLTLTAAVYFGTTIFYNLYATAEQVFF</sequence>
<feature type="compositionally biased region" description="Pro residues" evidence="7">
    <location>
        <begin position="1"/>
        <end position="10"/>
    </location>
</feature>
<dbReference type="FunFam" id="1.20.1250.20:FF:000058">
    <property type="entry name" value="ascorbate transporter, chloroplastic isoform X1"/>
    <property type="match status" value="1"/>
</dbReference>
<dbReference type="CDD" id="cd17380">
    <property type="entry name" value="MFS_SLC17A9_like"/>
    <property type="match status" value="1"/>
</dbReference>
<evidence type="ECO:0000256" key="1">
    <source>
        <dbReference type="ARBA" id="ARBA00004141"/>
    </source>
</evidence>
<dbReference type="Proteomes" id="UP000797356">
    <property type="component" value="Chromosome 4"/>
</dbReference>
<organism evidence="10 11">
    <name type="scientific">Cocos nucifera</name>
    <name type="common">Coconut palm</name>
    <dbReference type="NCBI Taxonomy" id="13894"/>
    <lineage>
        <taxon>Eukaryota</taxon>
        <taxon>Viridiplantae</taxon>
        <taxon>Streptophyta</taxon>
        <taxon>Embryophyta</taxon>
        <taxon>Tracheophyta</taxon>
        <taxon>Spermatophyta</taxon>
        <taxon>Magnoliopsida</taxon>
        <taxon>Liliopsida</taxon>
        <taxon>Arecaceae</taxon>
        <taxon>Arecoideae</taxon>
        <taxon>Cocoseae</taxon>
        <taxon>Attaleinae</taxon>
        <taxon>Cocos</taxon>
    </lineage>
</organism>
<keyword evidence="11" id="KW-1185">Reference proteome</keyword>
<reference evidence="10" key="1">
    <citation type="journal article" date="2017" name="Gigascience">
        <title>The genome draft of coconut (Cocos nucifera).</title>
        <authorList>
            <person name="Xiao Y."/>
            <person name="Xu P."/>
            <person name="Fan H."/>
            <person name="Baudouin L."/>
            <person name="Xia W."/>
            <person name="Bocs S."/>
            <person name="Xu J."/>
            <person name="Li Q."/>
            <person name="Guo A."/>
            <person name="Zhou L."/>
            <person name="Li J."/>
            <person name="Wu Y."/>
            <person name="Ma Z."/>
            <person name="Armero A."/>
            <person name="Issali A.E."/>
            <person name="Liu N."/>
            <person name="Peng M."/>
            <person name="Yang Y."/>
        </authorList>
    </citation>
    <scope>NUCLEOTIDE SEQUENCE</scope>
    <source>
        <tissue evidence="10">Spear leaf of Hainan Tall coconut</tissue>
    </source>
</reference>
<proteinExistence type="inferred from homology"/>
<dbReference type="PANTHER" id="PTHR11662:SF399">
    <property type="entry name" value="FI19708P1-RELATED"/>
    <property type="match status" value="1"/>
</dbReference>
<dbReference type="InterPro" id="IPR011701">
    <property type="entry name" value="MFS"/>
</dbReference>
<feature type="transmembrane region" description="Helical" evidence="8">
    <location>
        <begin position="494"/>
        <end position="518"/>
    </location>
</feature>
<reference evidence="10" key="2">
    <citation type="submission" date="2019-07" db="EMBL/GenBank/DDBJ databases">
        <authorList>
            <person name="Yang Y."/>
            <person name="Bocs S."/>
            <person name="Baudouin L."/>
        </authorList>
    </citation>
    <scope>NUCLEOTIDE SEQUENCE</scope>
    <source>
        <tissue evidence="10">Spear leaf of Hainan Tall coconut</tissue>
    </source>
</reference>
<keyword evidence="4 8" id="KW-0472">Membrane</keyword>
<evidence type="ECO:0000256" key="2">
    <source>
        <dbReference type="ARBA" id="ARBA00022692"/>
    </source>
</evidence>
<dbReference type="InterPro" id="IPR050382">
    <property type="entry name" value="MFS_Na/Anion_cotransporter"/>
</dbReference>
<accession>A0A8K0I510</accession>
<dbReference type="SUPFAM" id="SSF103473">
    <property type="entry name" value="MFS general substrate transporter"/>
    <property type="match status" value="1"/>
</dbReference>
<evidence type="ECO:0000256" key="5">
    <source>
        <dbReference type="ARBA" id="ARBA00024302"/>
    </source>
</evidence>
<feature type="compositionally biased region" description="Low complexity" evidence="7">
    <location>
        <begin position="12"/>
        <end position="37"/>
    </location>
</feature>
<dbReference type="InterPro" id="IPR044777">
    <property type="entry name" value="SLC17A9-like"/>
</dbReference>
<feature type="region of interest" description="Disordered" evidence="7">
    <location>
        <begin position="1"/>
        <end position="41"/>
    </location>
</feature>
<feature type="domain" description="Major facilitator superfamily (MFS) profile" evidence="9">
    <location>
        <begin position="135"/>
        <end position="549"/>
    </location>
</feature>
<evidence type="ECO:0000259" key="9">
    <source>
        <dbReference type="PROSITE" id="PS50850"/>
    </source>
</evidence>
<gene>
    <name evidence="10" type="ORF">COCNU_04G000700</name>
</gene>
<feature type="transmembrane region" description="Helical" evidence="8">
    <location>
        <begin position="170"/>
        <end position="193"/>
    </location>
</feature>
<dbReference type="Pfam" id="PF07690">
    <property type="entry name" value="MFS_1"/>
    <property type="match status" value="1"/>
</dbReference>
<dbReference type="EMBL" id="CM017875">
    <property type="protein sequence ID" value="KAG1337764.1"/>
    <property type="molecule type" value="Genomic_DNA"/>
</dbReference>
<keyword evidence="2 8" id="KW-0812">Transmembrane</keyword>
<feature type="transmembrane region" description="Helical" evidence="8">
    <location>
        <begin position="226"/>
        <end position="250"/>
    </location>
</feature>
<comment type="subcellular location">
    <subcellularLocation>
        <location evidence="1">Membrane</location>
        <topology evidence="1">Multi-pass membrane protein</topology>
    </subcellularLocation>
</comment>
<evidence type="ECO:0000256" key="7">
    <source>
        <dbReference type="SAM" id="MobiDB-lite"/>
    </source>
</evidence>
<dbReference type="InterPro" id="IPR036259">
    <property type="entry name" value="MFS_trans_sf"/>
</dbReference>
<protein>
    <submittedName>
        <fullName evidence="10">Putative anion transporter 2, chloroplastic</fullName>
    </submittedName>
</protein>
<evidence type="ECO:0000313" key="10">
    <source>
        <dbReference type="EMBL" id="KAG1337764.1"/>
    </source>
</evidence>
<feature type="transmembrane region" description="Helical" evidence="8">
    <location>
        <begin position="290"/>
        <end position="311"/>
    </location>
</feature>
<dbReference type="GO" id="GO:0016020">
    <property type="term" value="C:membrane"/>
    <property type="evidence" value="ECO:0007669"/>
    <property type="project" value="UniProtKB-SubCell"/>
</dbReference>
<dbReference type="AlphaFoldDB" id="A0A8K0I510"/>
<evidence type="ECO:0000256" key="3">
    <source>
        <dbReference type="ARBA" id="ARBA00022989"/>
    </source>
</evidence>
<comment type="function">
    <text evidence="5">Probable anion transporter.</text>
</comment>
<dbReference type="OrthoDB" id="2250022at2759"/>
<comment type="similarity">
    <text evidence="6">Belongs to the major facilitator superfamily. Sodium/anion cotransporter (TC 2.A.1.14) family.</text>
</comment>
<feature type="transmembrane region" description="Helical" evidence="8">
    <location>
        <begin position="524"/>
        <end position="545"/>
    </location>
</feature>
<dbReference type="InterPro" id="IPR020846">
    <property type="entry name" value="MFS_dom"/>
</dbReference>
<dbReference type="PROSITE" id="PS50850">
    <property type="entry name" value="MFS"/>
    <property type="match status" value="1"/>
</dbReference>
<name>A0A8K0I510_COCNU</name>
<dbReference type="PANTHER" id="PTHR11662">
    <property type="entry name" value="SOLUTE CARRIER FAMILY 17"/>
    <property type="match status" value="1"/>
</dbReference>
<evidence type="ECO:0000256" key="4">
    <source>
        <dbReference type="ARBA" id="ARBA00023136"/>
    </source>
</evidence>
<comment type="caution">
    <text evidence="10">The sequence shown here is derived from an EMBL/GenBank/DDBJ whole genome shotgun (WGS) entry which is preliminary data.</text>
</comment>
<feature type="transmembrane region" description="Helical" evidence="8">
    <location>
        <begin position="462"/>
        <end position="482"/>
    </location>
</feature>
<evidence type="ECO:0000256" key="8">
    <source>
        <dbReference type="SAM" id="Phobius"/>
    </source>
</evidence>
<dbReference type="GO" id="GO:0005315">
    <property type="term" value="F:phosphate transmembrane transporter activity"/>
    <property type="evidence" value="ECO:0007669"/>
    <property type="project" value="UniProtKB-ARBA"/>
</dbReference>
<evidence type="ECO:0000313" key="11">
    <source>
        <dbReference type="Proteomes" id="UP000797356"/>
    </source>
</evidence>
<dbReference type="Gene3D" id="1.20.1250.20">
    <property type="entry name" value="MFS general substrate transporter like domains"/>
    <property type="match status" value="2"/>
</dbReference>
<feature type="transmembrane region" description="Helical" evidence="8">
    <location>
        <begin position="400"/>
        <end position="425"/>
    </location>
</feature>
<dbReference type="GO" id="GO:0009536">
    <property type="term" value="C:plastid"/>
    <property type="evidence" value="ECO:0007669"/>
    <property type="project" value="TreeGrafter"/>
</dbReference>
<feature type="transmembrane region" description="Helical" evidence="8">
    <location>
        <begin position="262"/>
        <end position="284"/>
    </location>
</feature>
<keyword evidence="3 8" id="KW-1133">Transmembrane helix</keyword>
<evidence type="ECO:0000256" key="6">
    <source>
        <dbReference type="ARBA" id="ARBA00024362"/>
    </source>
</evidence>